<evidence type="ECO:0000256" key="6">
    <source>
        <dbReference type="SAM" id="MobiDB-lite"/>
    </source>
</evidence>
<evidence type="ECO:0000256" key="5">
    <source>
        <dbReference type="RuleBase" id="RU369093"/>
    </source>
</evidence>
<dbReference type="InterPro" id="IPR011989">
    <property type="entry name" value="ARM-like"/>
</dbReference>
<comment type="pathway">
    <text evidence="2 5">Protein modification; protein ubiquitination.</text>
</comment>
<feature type="compositionally biased region" description="Low complexity" evidence="6">
    <location>
        <begin position="460"/>
        <end position="479"/>
    </location>
</feature>
<protein>
    <recommendedName>
        <fullName evidence="5 7">U-box domain-containing protein</fullName>
        <ecNumber evidence="5">2.3.2.27</ecNumber>
    </recommendedName>
    <alternativeName>
        <fullName evidence="5">RING-type E3 ubiquitin transferase PUB</fullName>
    </alternativeName>
</protein>
<dbReference type="SUPFAM" id="SSF57850">
    <property type="entry name" value="RING/U-box"/>
    <property type="match status" value="1"/>
</dbReference>
<accession>A0ABS8VA58</accession>
<dbReference type="SUPFAM" id="SSF48371">
    <property type="entry name" value="ARM repeat"/>
    <property type="match status" value="1"/>
</dbReference>
<evidence type="ECO:0000256" key="2">
    <source>
        <dbReference type="ARBA" id="ARBA00004906"/>
    </source>
</evidence>
<proteinExistence type="predicted"/>
<evidence type="ECO:0000313" key="8">
    <source>
        <dbReference type="EMBL" id="MCD9644075.1"/>
    </source>
</evidence>
<comment type="caution">
    <text evidence="8">The sequence shown here is derived from an EMBL/GenBank/DDBJ whole genome shotgun (WGS) entry which is preliminary data.</text>
</comment>
<dbReference type="InterPro" id="IPR013083">
    <property type="entry name" value="Znf_RING/FYVE/PHD"/>
</dbReference>
<name>A0ABS8VA58_DATST</name>
<evidence type="ECO:0000256" key="1">
    <source>
        <dbReference type="ARBA" id="ARBA00000900"/>
    </source>
</evidence>
<dbReference type="InterPro" id="IPR016024">
    <property type="entry name" value="ARM-type_fold"/>
</dbReference>
<dbReference type="InterPro" id="IPR045210">
    <property type="entry name" value="RING-Ubox_PUB"/>
</dbReference>
<evidence type="ECO:0000256" key="3">
    <source>
        <dbReference type="ARBA" id="ARBA00022679"/>
    </source>
</evidence>
<gene>
    <name evidence="8" type="primary">CMPG1</name>
    <name evidence="8" type="ORF">HAX54_032053</name>
</gene>
<organism evidence="8 9">
    <name type="scientific">Datura stramonium</name>
    <name type="common">Jimsonweed</name>
    <name type="synonym">Common thornapple</name>
    <dbReference type="NCBI Taxonomy" id="4076"/>
    <lineage>
        <taxon>Eukaryota</taxon>
        <taxon>Viridiplantae</taxon>
        <taxon>Streptophyta</taxon>
        <taxon>Embryophyta</taxon>
        <taxon>Tracheophyta</taxon>
        <taxon>Spermatophyta</taxon>
        <taxon>Magnoliopsida</taxon>
        <taxon>eudicotyledons</taxon>
        <taxon>Gunneridae</taxon>
        <taxon>Pentapetalae</taxon>
        <taxon>asterids</taxon>
        <taxon>lamiids</taxon>
        <taxon>Solanales</taxon>
        <taxon>Solanaceae</taxon>
        <taxon>Solanoideae</taxon>
        <taxon>Datureae</taxon>
        <taxon>Datura</taxon>
    </lineage>
</organism>
<dbReference type="InterPro" id="IPR045185">
    <property type="entry name" value="PUB22/23/24-like"/>
</dbReference>
<feature type="region of interest" description="Disordered" evidence="6">
    <location>
        <begin position="446"/>
        <end position="481"/>
    </location>
</feature>
<dbReference type="Gene3D" id="3.30.40.10">
    <property type="entry name" value="Zinc/RING finger domain, C3HC4 (zinc finger)"/>
    <property type="match status" value="1"/>
</dbReference>
<dbReference type="InterPro" id="IPR058678">
    <property type="entry name" value="ARM_PUB"/>
</dbReference>
<reference evidence="8 9" key="1">
    <citation type="journal article" date="2021" name="BMC Genomics">
        <title>Datura genome reveals duplications of psychoactive alkaloid biosynthetic genes and high mutation rate following tissue culture.</title>
        <authorList>
            <person name="Rajewski A."/>
            <person name="Carter-House D."/>
            <person name="Stajich J."/>
            <person name="Litt A."/>
        </authorList>
    </citation>
    <scope>NUCLEOTIDE SEQUENCE [LARGE SCALE GENOMIC DNA]</scope>
    <source>
        <strain evidence="8">AR-01</strain>
    </source>
</reference>
<dbReference type="CDD" id="cd16664">
    <property type="entry name" value="RING-Ubox_PUB"/>
    <property type="match status" value="1"/>
</dbReference>
<sequence length="535" mass="59815">MVFSWRRRKDRRVGKEKLSRLNSCKEVRIPQHFLCPISLDLMKDPVTLCSGITYDRDNIEKWMEEGNATCPVTNIQALKSTDVMIPNHAIRKMIQDWCVENRNYGIERVPTPRIPVTSSQVTEICSRLTVEAERGNGEKCTELVGRVRILAKESERNKKCIVECGTGSVFAACFEIFSNVSVGIWEELSKDLLSALTWMFPIGEEGISRLVSSTSLRCMARFLKGEDLSARQNAVIVMKELLYCHQTCANVLTQIQDLAQSLYQMVKVPICPSATKASLMVIHSIICVNDKNIVSKFVNMGLVSLVLEILVDCEKGITEKALAVLDRICNFEQGKEKAYEHGLTIAIIAKKIIRVSEMATECSISVLWKLLVCKSGNDHENSVIEALELGAFQKLLVVLQVGCGENTKEKVTELLKLMNLYKDKVDCFDGSTFKINYTSFIIKAENNPSQPNENNEKPKSQQAAAAAAATTSSTTATAAKPKKPVYSMKKGQIVRVDKEKYLNSINIGWIGIPTAPAWLPTEMLIKSDKLDYERI</sequence>
<dbReference type="PANTHER" id="PTHR22849">
    <property type="entry name" value="WDSAM1 PROTEIN"/>
    <property type="match status" value="1"/>
</dbReference>
<dbReference type="Gene3D" id="1.25.10.10">
    <property type="entry name" value="Leucine-rich Repeat Variant"/>
    <property type="match status" value="1"/>
</dbReference>
<dbReference type="Pfam" id="PF25598">
    <property type="entry name" value="ARM_PUB"/>
    <property type="match status" value="1"/>
</dbReference>
<keyword evidence="9" id="KW-1185">Reference proteome</keyword>
<evidence type="ECO:0000259" key="7">
    <source>
        <dbReference type="PROSITE" id="PS51698"/>
    </source>
</evidence>
<comment type="function">
    <text evidence="5">Functions as an E3 ubiquitin ligase.</text>
</comment>
<dbReference type="PANTHER" id="PTHR22849:SF61">
    <property type="entry name" value="U-BOX DOMAIN-CONTAINING PROTEIN 21"/>
    <property type="match status" value="1"/>
</dbReference>
<keyword evidence="4 5" id="KW-0833">Ubl conjugation pathway</keyword>
<keyword evidence="3 5" id="KW-0808">Transferase</keyword>
<evidence type="ECO:0000256" key="4">
    <source>
        <dbReference type="ARBA" id="ARBA00022786"/>
    </source>
</evidence>
<evidence type="ECO:0000313" key="9">
    <source>
        <dbReference type="Proteomes" id="UP000823775"/>
    </source>
</evidence>
<comment type="catalytic activity">
    <reaction evidence="1 5">
        <text>S-ubiquitinyl-[E2 ubiquitin-conjugating enzyme]-L-cysteine + [acceptor protein]-L-lysine = [E2 ubiquitin-conjugating enzyme]-L-cysteine + N(6)-ubiquitinyl-[acceptor protein]-L-lysine.</text>
        <dbReference type="EC" id="2.3.2.27"/>
    </reaction>
</comment>
<dbReference type="Proteomes" id="UP000823775">
    <property type="component" value="Unassembled WGS sequence"/>
</dbReference>
<dbReference type="EMBL" id="JACEIK010004070">
    <property type="protein sequence ID" value="MCD9644075.1"/>
    <property type="molecule type" value="Genomic_DNA"/>
</dbReference>
<dbReference type="InterPro" id="IPR003613">
    <property type="entry name" value="Ubox_domain"/>
</dbReference>
<dbReference type="EC" id="2.3.2.27" evidence="5"/>
<feature type="domain" description="U-box" evidence="7">
    <location>
        <begin position="28"/>
        <end position="104"/>
    </location>
</feature>
<dbReference type="SMART" id="SM00504">
    <property type="entry name" value="Ubox"/>
    <property type="match status" value="1"/>
</dbReference>
<dbReference type="Pfam" id="PF04564">
    <property type="entry name" value="U-box"/>
    <property type="match status" value="1"/>
</dbReference>
<dbReference type="PROSITE" id="PS51698">
    <property type="entry name" value="U_BOX"/>
    <property type="match status" value="1"/>
</dbReference>